<gene>
    <name evidence="9" type="ordered locus">MTR_5g009630</name>
</gene>
<reference evidence="9 11" key="2">
    <citation type="journal article" date="2014" name="BMC Genomics">
        <title>An improved genome release (version Mt4.0) for the model legume Medicago truncatula.</title>
        <authorList>
            <person name="Tang H."/>
            <person name="Krishnakumar V."/>
            <person name="Bidwell S."/>
            <person name="Rosen B."/>
            <person name="Chan A."/>
            <person name="Zhou S."/>
            <person name="Gentzbittel L."/>
            <person name="Childs K.L."/>
            <person name="Yandell M."/>
            <person name="Gundlach H."/>
            <person name="Mayer K.F."/>
            <person name="Schwartz D.C."/>
            <person name="Town C.D."/>
        </authorList>
    </citation>
    <scope>GENOME REANNOTATION</scope>
    <source>
        <strain evidence="10 11">cv. Jemalong A17</strain>
    </source>
</reference>
<keyword evidence="3 8" id="KW-0812">Transmembrane</keyword>
<evidence type="ECO:0000256" key="3">
    <source>
        <dbReference type="ARBA" id="ARBA00022692"/>
    </source>
</evidence>
<reference evidence="10" key="3">
    <citation type="submission" date="2015-04" db="UniProtKB">
        <authorList>
            <consortium name="EnsemblPlants"/>
        </authorList>
    </citation>
    <scope>IDENTIFICATION</scope>
    <source>
        <strain evidence="10">cv. Jemalong A17</strain>
    </source>
</reference>
<dbReference type="Proteomes" id="UP000002051">
    <property type="component" value="Chromosome 5"/>
</dbReference>
<comment type="similarity">
    <text evidence="2">Belongs to the MLO family.</text>
</comment>
<feature type="transmembrane region" description="Helical" evidence="8">
    <location>
        <begin position="67"/>
        <end position="86"/>
    </location>
</feature>
<evidence type="ECO:0000256" key="4">
    <source>
        <dbReference type="ARBA" id="ARBA00022821"/>
    </source>
</evidence>
<evidence type="ECO:0000256" key="1">
    <source>
        <dbReference type="ARBA" id="ARBA00004141"/>
    </source>
</evidence>
<proteinExistence type="inferred from homology"/>
<accession>G7KAN7</accession>
<dbReference type="STRING" id="3880.G7KAN7"/>
<dbReference type="Pfam" id="PF03094">
    <property type="entry name" value="Mlo"/>
    <property type="match status" value="1"/>
</dbReference>
<name>G7KAN7_MEDTR</name>
<reference evidence="9 11" key="1">
    <citation type="journal article" date="2011" name="Nature">
        <title>The Medicago genome provides insight into the evolution of rhizobial symbioses.</title>
        <authorList>
            <person name="Young N.D."/>
            <person name="Debelle F."/>
            <person name="Oldroyd G.E."/>
            <person name="Geurts R."/>
            <person name="Cannon S.B."/>
            <person name="Udvardi M.K."/>
            <person name="Benedito V.A."/>
            <person name="Mayer K.F."/>
            <person name="Gouzy J."/>
            <person name="Schoof H."/>
            <person name="Van de Peer Y."/>
            <person name="Proost S."/>
            <person name="Cook D.R."/>
            <person name="Meyers B.C."/>
            <person name="Spannagl M."/>
            <person name="Cheung F."/>
            <person name="De Mita S."/>
            <person name="Krishnakumar V."/>
            <person name="Gundlach H."/>
            <person name="Zhou S."/>
            <person name="Mudge J."/>
            <person name="Bharti A.K."/>
            <person name="Murray J.D."/>
            <person name="Naoumkina M.A."/>
            <person name="Rosen B."/>
            <person name="Silverstein K.A."/>
            <person name="Tang H."/>
            <person name="Rombauts S."/>
            <person name="Zhao P.X."/>
            <person name="Zhou P."/>
            <person name="Barbe V."/>
            <person name="Bardou P."/>
            <person name="Bechner M."/>
            <person name="Bellec A."/>
            <person name="Berger A."/>
            <person name="Berges H."/>
            <person name="Bidwell S."/>
            <person name="Bisseling T."/>
            <person name="Choisne N."/>
            <person name="Couloux A."/>
            <person name="Denny R."/>
            <person name="Deshpande S."/>
            <person name="Dai X."/>
            <person name="Doyle J.J."/>
            <person name="Dudez A.M."/>
            <person name="Farmer A.D."/>
            <person name="Fouteau S."/>
            <person name="Franken C."/>
            <person name="Gibelin C."/>
            <person name="Gish J."/>
            <person name="Goldstein S."/>
            <person name="Gonzalez A.J."/>
            <person name="Green P.J."/>
            <person name="Hallab A."/>
            <person name="Hartog M."/>
            <person name="Hua A."/>
            <person name="Humphray S.J."/>
            <person name="Jeong D.H."/>
            <person name="Jing Y."/>
            <person name="Jocker A."/>
            <person name="Kenton S.M."/>
            <person name="Kim D.J."/>
            <person name="Klee K."/>
            <person name="Lai H."/>
            <person name="Lang C."/>
            <person name="Lin S."/>
            <person name="Macmil S.L."/>
            <person name="Magdelenat G."/>
            <person name="Matthews L."/>
            <person name="McCorrison J."/>
            <person name="Monaghan E.L."/>
            <person name="Mun J.H."/>
            <person name="Najar F.Z."/>
            <person name="Nicholson C."/>
            <person name="Noirot C."/>
            <person name="O'Bleness M."/>
            <person name="Paule C.R."/>
            <person name="Poulain J."/>
            <person name="Prion F."/>
            <person name="Qin B."/>
            <person name="Qu C."/>
            <person name="Retzel E.F."/>
            <person name="Riddle C."/>
            <person name="Sallet E."/>
            <person name="Samain S."/>
            <person name="Samson N."/>
            <person name="Sanders I."/>
            <person name="Saurat O."/>
            <person name="Scarpelli C."/>
            <person name="Schiex T."/>
            <person name="Segurens B."/>
            <person name="Severin A.J."/>
            <person name="Sherrier D.J."/>
            <person name="Shi R."/>
            <person name="Sims S."/>
            <person name="Singer S.R."/>
            <person name="Sinharoy S."/>
            <person name="Sterck L."/>
            <person name="Viollet A."/>
            <person name="Wang B.B."/>
            <person name="Wang K."/>
            <person name="Wang M."/>
            <person name="Wang X."/>
            <person name="Warfsmann J."/>
            <person name="Weissenbach J."/>
            <person name="White D.D."/>
            <person name="White J.D."/>
            <person name="Wiley G.B."/>
            <person name="Wincker P."/>
            <person name="Xing Y."/>
            <person name="Yang L."/>
            <person name="Yao Z."/>
            <person name="Ying F."/>
            <person name="Zhai J."/>
            <person name="Zhou L."/>
            <person name="Zuber A."/>
            <person name="Denarie J."/>
            <person name="Dixon R.A."/>
            <person name="May G.D."/>
            <person name="Schwartz D.C."/>
            <person name="Rogers J."/>
            <person name="Quetier F."/>
            <person name="Town C.D."/>
            <person name="Roe B.A."/>
        </authorList>
    </citation>
    <scope>NUCLEOTIDE SEQUENCE [LARGE SCALE GENOMIC DNA]</scope>
    <source>
        <strain evidence="9">A17</strain>
        <strain evidence="10 11">cv. Jemalong A17</strain>
    </source>
</reference>
<organism evidence="9 11">
    <name type="scientific">Medicago truncatula</name>
    <name type="common">Barrel medic</name>
    <name type="synonym">Medicago tribuloides</name>
    <dbReference type="NCBI Taxonomy" id="3880"/>
    <lineage>
        <taxon>Eukaryota</taxon>
        <taxon>Viridiplantae</taxon>
        <taxon>Streptophyta</taxon>
        <taxon>Embryophyta</taxon>
        <taxon>Tracheophyta</taxon>
        <taxon>Spermatophyta</taxon>
        <taxon>Magnoliopsida</taxon>
        <taxon>eudicotyledons</taxon>
        <taxon>Gunneridae</taxon>
        <taxon>Pentapetalae</taxon>
        <taxon>rosids</taxon>
        <taxon>fabids</taxon>
        <taxon>Fabales</taxon>
        <taxon>Fabaceae</taxon>
        <taxon>Papilionoideae</taxon>
        <taxon>50 kb inversion clade</taxon>
        <taxon>NPAAA clade</taxon>
        <taxon>Hologalegina</taxon>
        <taxon>IRL clade</taxon>
        <taxon>Trifolieae</taxon>
        <taxon>Medicago</taxon>
    </lineage>
</organism>
<evidence type="ECO:0000313" key="11">
    <source>
        <dbReference type="Proteomes" id="UP000002051"/>
    </source>
</evidence>
<dbReference type="EMBL" id="CM001221">
    <property type="protein sequence ID" value="AES93983.1"/>
    <property type="molecule type" value="Genomic_DNA"/>
</dbReference>
<comment type="subcellular location">
    <subcellularLocation>
        <location evidence="1">Membrane</location>
        <topology evidence="1">Multi-pass membrane protein</topology>
    </subcellularLocation>
</comment>
<feature type="transmembrane region" description="Helical" evidence="8">
    <location>
        <begin position="42"/>
        <end position="61"/>
    </location>
</feature>
<keyword evidence="11" id="KW-1185">Reference proteome</keyword>
<dbReference type="GO" id="GO:0016020">
    <property type="term" value="C:membrane"/>
    <property type="evidence" value="ECO:0007669"/>
    <property type="project" value="UniProtKB-SubCell"/>
</dbReference>
<evidence type="ECO:0000256" key="2">
    <source>
        <dbReference type="ARBA" id="ARBA00006574"/>
    </source>
</evidence>
<evidence type="ECO:0000313" key="10">
    <source>
        <dbReference type="EnsemblPlants" id="AES93983"/>
    </source>
</evidence>
<evidence type="ECO:0000313" key="9">
    <source>
        <dbReference type="EMBL" id="AES93983.1"/>
    </source>
</evidence>
<keyword evidence="5 8" id="KW-1133">Transmembrane helix</keyword>
<dbReference type="EnsemblPlants" id="AES93983">
    <property type="protein sequence ID" value="AES93983"/>
    <property type="gene ID" value="MTR_5g009630"/>
</dbReference>
<dbReference type="HOGENOM" id="CLU_1273924_0_0_1"/>
<evidence type="ECO:0000256" key="6">
    <source>
        <dbReference type="ARBA" id="ARBA00023136"/>
    </source>
</evidence>
<protein>
    <submittedName>
        <fullName evidence="9">Seven transmembrane MLO family protein</fullName>
    </submittedName>
</protein>
<dbReference type="GO" id="GO:0006952">
    <property type="term" value="P:defense response"/>
    <property type="evidence" value="ECO:0007669"/>
    <property type="project" value="UniProtKB-KW"/>
</dbReference>
<dbReference type="InterPro" id="IPR004326">
    <property type="entry name" value="Mlo"/>
</dbReference>
<evidence type="ECO:0000256" key="7">
    <source>
        <dbReference type="ARBA" id="ARBA00023265"/>
    </source>
</evidence>
<dbReference type="AlphaFoldDB" id="G7KAN7"/>
<evidence type="ECO:0000256" key="5">
    <source>
        <dbReference type="ARBA" id="ARBA00022989"/>
    </source>
</evidence>
<sequence length="217" mass="24264">MDTVTHVHQHAFIKDHFTGFGNDSAIMGCLQFYGSMTKLDYMALRLGFIKVTVPVLFVPLVPSFRPIYTFLQFLWLSVFVNLIHVVPKRITPSNQVSITGLHMIYSVPKGSTNKLLSTSNFIGIALFALICTEMQFKGKWIACLSFGVQTFRTKSSQQFLEIAGSLDSVLTTSSLIPVQNLDPGEANYQDLTLKSSVTLLEILRLCWREENGCVVTC</sequence>
<keyword evidence="7" id="KW-0568">Pathogenesis-related protein</keyword>
<keyword evidence="4" id="KW-0611">Plant defense</keyword>
<dbReference type="PaxDb" id="3880-AES93983"/>
<keyword evidence="6 8" id="KW-0472">Membrane</keyword>
<evidence type="ECO:0000256" key="8">
    <source>
        <dbReference type="SAM" id="Phobius"/>
    </source>
</evidence>